<keyword evidence="2" id="KW-0813">Transport</keyword>
<dbReference type="CDD" id="cd08500">
    <property type="entry name" value="PBP2_NikA_DppA_OppA_like_4"/>
    <property type="match status" value="1"/>
</dbReference>
<dbReference type="Gene3D" id="3.40.190.10">
    <property type="entry name" value="Periplasmic binding protein-like II"/>
    <property type="match status" value="1"/>
</dbReference>
<dbReference type="EMBL" id="JACXAE010000046">
    <property type="protein sequence ID" value="MBD2772847.1"/>
    <property type="molecule type" value="Genomic_DNA"/>
</dbReference>
<sequence>MFSALFHFRSRWLSVVWTLTFVLSCQLVFTSCNPAKLKTEAASVSQIVLSTLQDPKTFNPTFNQEFPNIFLFAFDGLVRENGVTGAIEPALAESWQFSVDKKRIVFTLRDRLQWSDGEPLTADDVVFTFRDVIFNKKVPTDFKDGLKIGVKGAFPQVNKLDERRVEFILPERFAPFLPTIAMPDGISILPQHILGESLKSLDSQGNPLFVSTWATDTDPAKIIVNGAYKIESYIAGQRLIFRRNPYYWRKDDQGNQLPYIERIIWEFVENTDTQLLKFRSTDLDVMGDARPLRPEYFSLLKREEKRGNFKVYNGGPWSGTTYITFNLNKARNDKNQPIVDPIKSRWFNNLAFRQAVAYAINRERILTNIFRGIGVVQNSPISVQSPYYQKEGLKVYNYVPNKSKELLLKAGFKYDSRGQLLDNEGNRVRFTLLTNAGNKVREGMGAQIQEDLGKIGIKVDFNAINFGVLVDKTSTTRDWDCHLIGFTGGIEPHSGANLWTSRGGSHTFNLAPQPGQPPITGWEASEWEQEIDRLFTAGTQEVDENKRKAIYGKFQQIVQEQLPVIHLVNDQALMAVRDRVQGLKYSGLPSWGLWNIPELKIVED</sequence>
<dbReference type="InterPro" id="IPR030678">
    <property type="entry name" value="Peptide/Ni-bd"/>
</dbReference>
<evidence type="ECO:0000313" key="5">
    <source>
        <dbReference type="EMBL" id="MBD2772847.1"/>
    </source>
</evidence>
<dbReference type="InterPro" id="IPR039424">
    <property type="entry name" value="SBP_5"/>
</dbReference>
<dbReference type="FunFam" id="3.10.105.10:FF:000006">
    <property type="entry name" value="Peptide ABC transporter substrate-binding protein"/>
    <property type="match status" value="1"/>
</dbReference>
<dbReference type="PIRSF" id="PIRSF002741">
    <property type="entry name" value="MppA"/>
    <property type="match status" value="1"/>
</dbReference>
<protein>
    <submittedName>
        <fullName evidence="5">ABC transporter substrate-binding protein</fullName>
    </submittedName>
</protein>
<accession>A0A8J7BX18</accession>
<comment type="similarity">
    <text evidence="1">Belongs to the bacterial solute-binding protein 5 family.</text>
</comment>
<gene>
    <name evidence="5" type="ORF">ICL16_12380</name>
</gene>
<dbReference type="InterPro" id="IPR000914">
    <property type="entry name" value="SBP_5_dom"/>
</dbReference>
<evidence type="ECO:0000256" key="3">
    <source>
        <dbReference type="ARBA" id="ARBA00022729"/>
    </source>
</evidence>
<evidence type="ECO:0000256" key="2">
    <source>
        <dbReference type="ARBA" id="ARBA00022448"/>
    </source>
</evidence>
<dbReference type="GO" id="GO:0042597">
    <property type="term" value="C:periplasmic space"/>
    <property type="evidence" value="ECO:0007669"/>
    <property type="project" value="UniProtKB-ARBA"/>
</dbReference>
<feature type="domain" description="Solute-binding protein family 5" evidence="4">
    <location>
        <begin position="87"/>
        <end position="502"/>
    </location>
</feature>
<keyword evidence="3" id="KW-0732">Signal</keyword>
<dbReference type="AlphaFoldDB" id="A0A8J7BX18"/>
<dbReference type="SUPFAM" id="SSF53850">
    <property type="entry name" value="Periplasmic binding protein-like II"/>
    <property type="match status" value="1"/>
</dbReference>
<dbReference type="GO" id="GO:0043190">
    <property type="term" value="C:ATP-binding cassette (ABC) transporter complex"/>
    <property type="evidence" value="ECO:0007669"/>
    <property type="project" value="InterPro"/>
</dbReference>
<dbReference type="Gene3D" id="3.90.76.10">
    <property type="entry name" value="Dipeptide-binding Protein, Domain 1"/>
    <property type="match status" value="1"/>
</dbReference>
<dbReference type="Pfam" id="PF00496">
    <property type="entry name" value="SBP_bac_5"/>
    <property type="match status" value="1"/>
</dbReference>
<evidence type="ECO:0000259" key="4">
    <source>
        <dbReference type="Pfam" id="PF00496"/>
    </source>
</evidence>
<name>A0A8J7BX18_9CYAN</name>
<dbReference type="GO" id="GO:1904680">
    <property type="term" value="F:peptide transmembrane transporter activity"/>
    <property type="evidence" value="ECO:0007669"/>
    <property type="project" value="TreeGrafter"/>
</dbReference>
<dbReference type="PANTHER" id="PTHR30290:SF9">
    <property type="entry name" value="OLIGOPEPTIDE-BINDING PROTEIN APPA"/>
    <property type="match status" value="1"/>
</dbReference>
<organism evidence="5 6">
    <name type="scientific">Iningainema tapete BLCC-T55</name>
    <dbReference type="NCBI Taxonomy" id="2748662"/>
    <lineage>
        <taxon>Bacteria</taxon>
        <taxon>Bacillati</taxon>
        <taxon>Cyanobacteriota</taxon>
        <taxon>Cyanophyceae</taxon>
        <taxon>Nostocales</taxon>
        <taxon>Scytonemataceae</taxon>
        <taxon>Iningainema tapete</taxon>
    </lineage>
</organism>
<dbReference type="Proteomes" id="UP000629098">
    <property type="component" value="Unassembled WGS sequence"/>
</dbReference>
<keyword evidence="6" id="KW-1185">Reference proteome</keyword>
<evidence type="ECO:0000256" key="1">
    <source>
        <dbReference type="ARBA" id="ARBA00005695"/>
    </source>
</evidence>
<evidence type="ECO:0000313" key="6">
    <source>
        <dbReference type="Proteomes" id="UP000629098"/>
    </source>
</evidence>
<dbReference type="GO" id="GO:0015833">
    <property type="term" value="P:peptide transport"/>
    <property type="evidence" value="ECO:0007669"/>
    <property type="project" value="TreeGrafter"/>
</dbReference>
<dbReference type="PANTHER" id="PTHR30290">
    <property type="entry name" value="PERIPLASMIC BINDING COMPONENT OF ABC TRANSPORTER"/>
    <property type="match status" value="1"/>
</dbReference>
<dbReference type="RefSeq" id="WP_190827928.1">
    <property type="nucleotide sequence ID" value="NZ_CAWPPI010000046.1"/>
</dbReference>
<dbReference type="Gene3D" id="3.10.105.10">
    <property type="entry name" value="Dipeptide-binding Protein, Domain 3"/>
    <property type="match status" value="1"/>
</dbReference>
<proteinExistence type="inferred from homology"/>
<reference evidence="5" key="1">
    <citation type="submission" date="2020-09" db="EMBL/GenBank/DDBJ databases">
        <title>Iningainema tapete sp. nov. (Scytonemataceae, Cyanobacteria) from greenhouses in central Florida (USA) produces two types of nodularin with biosynthetic potential for microcystin-LR and anabaenopeptins.</title>
        <authorList>
            <person name="Berthold D.E."/>
            <person name="Lefler F.W."/>
            <person name="Huang I.-S."/>
            <person name="Abdulla H."/>
            <person name="Zimba P.V."/>
            <person name="Laughinghouse H.D. IV."/>
        </authorList>
    </citation>
    <scope>NUCLEOTIDE SEQUENCE</scope>
    <source>
        <strain evidence="5">BLCCT55</strain>
    </source>
</reference>
<comment type="caution">
    <text evidence="5">The sequence shown here is derived from an EMBL/GenBank/DDBJ whole genome shotgun (WGS) entry which is preliminary data.</text>
</comment>